<name>A0A381RAQ5_9ZZZZ</name>
<dbReference type="PANTHER" id="PTHR33546:SF1">
    <property type="entry name" value="LARGE, MULTIFUNCTIONAL SECRETED PROTEIN"/>
    <property type="match status" value="1"/>
</dbReference>
<dbReference type="PRINTS" id="PR00605">
    <property type="entry name" value="CYTCHROMECIC"/>
</dbReference>
<accession>A0A381RAQ5</accession>
<keyword evidence="5" id="KW-0408">Iron</keyword>
<protein>
    <recommendedName>
        <fullName evidence="6">Cytochrome c domain-containing protein</fullName>
    </recommendedName>
</protein>
<dbReference type="InterPro" id="IPR036909">
    <property type="entry name" value="Cyt_c-like_dom_sf"/>
</dbReference>
<evidence type="ECO:0000256" key="1">
    <source>
        <dbReference type="ARBA" id="ARBA00022448"/>
    </source>
</evidence>
<dbReference type="Gene3D" id="1.10.760.10">
    <property type="entry name" value="Cytochrome c-like domain"/>
    <property type="match status" value="2"/>
</dbReference>
<proteinExistence type="predicted"/>
<dbReference type="GO" id="GO:0005506">
    <property type="term" value="F:iron ion binding"/>
    <property type="evidence" value="ECO:0007669"/>
    <property type="project" value="InterPro"/>
</dbReference>
<dbReference type="GO" id="GO:0009055">
    <property type="term" value="F:electron transfer activity"/>
    <property type="evidence" value="ECO:0007669"/>
    <property type="project" value="InterPro"/>
</dbReference>
<evidence type="ECO:0000256" key="2">
    <source>
        <dbReference type="ARBA" id="ARBA00022617"/>
    </source>
</evidence>
<feature type="domain" description="Cytochrome c" evidence="6">
    <location>
        <begin position="40"/>
        <end position="121"/>
    </location>
</feature>
<feature type="domain" description="Cytochrome c" evidence="6">
    <location>
        <begin position="131"/>
        <end position="266"/>
    </location>
</feature>
<dbReference type="Pfam" id="PF13442">
    <property type="entry name" value="Cytochrome_CBB3"/>
    <property type="match status" value="1"/>
</dbReference>
<evidence type="ECO:0000313" key="7">
    <source>
        <dbReference type="EMBL" id="SUZ88028.1"/>
    </source>
</evidence>
<evidence type="ECO:0000256" key="3">
    <source>
        <dbReference type="ARBA" id="ARBA00022723"/>
    </source>
</evidence>
<keyword evidence="4" id="KW-0249">Electron transport</keyword>
<dbReference type="InterPro" id="IPR008168">
    <property type="entry name" value="Cyt_C_IC"/>
</dbReference>
<evidence type="ECO:0000256" key="4">
    <source>
        <dbReference type="ARBA" id="ARBA00022982"/>
    </source>
</evidence>
<dbReference type="SUPFAM" id="SSF46626">
    <property type="entry name" value="Cytochrome c"/>
    <property type="match status" value="2"/>
</dbReference>
<dbReference type="Pfam" id="PF00034">
    <property type="entry name" value="Cytochrom_C"/>
    <property type="match status" value="1"/>
</dbReference>
<dbReference type="AlphaFoldDB" id="A0A381RAQ5"/>
<keyword evidence="1" id="KW-0813">Transport</keyword>
<dbReference type="GO" id="GO:0020037">
    <property type="term" value="F:heme binding"/>
    <property type="evidence" value="ECO:0007669"/>
    <property type="project" value="InterPro"/>
</dbReference>
<gene>
    <name evidence="7" type="ORF">METZ01_LOCUS40882</name>
</gene>
<reference evidence="7" key="1">
    <citation type="submission" date="2018-05" db="EMBL/GenBank/DDBJ databases">
        <authorList>
            <person name="Lanie J.A."/>
            <person name="Ng W.-L."/>
            <person name="Kazmierczak K.M."/>
            <person name="Andrzejewski T.M."/>
            <person name="Davidsen T.M."/>
            <person name="Wayne K.J."/>
            <person name="Tettelin H."/>
            <person name="Glass J.I."/>
            <person name="Rusch D."/>
            <person name="Podicherti R."/>
            <person name="Tsui H.-C.T."/>
            <person name="Winkler M.E."/>
        </authorList>
    </citation>
    <scope>NUCLEOTIDE SEQUENCE</scope>
</reference>
<sequence>MGFNFIHYWKALLIGGVLSLSLASLLANAEDAGNLFNTPYDINQGERYFERQCSRCHGFDAKGNDETGAPDLTGRLGRASSNVGIFNIIREGVPNTAMLPVDSDLPDAQVWQLVTYIESLRYDPSSVELAGSANSGDTLFRGKGECADCHMVNGQGGRLGPDLSRIGESATPDELMSSMTNPHDNVAPRWWTISVTGPDGITRNGFRMGEDSFSLRIMDNDADLWSFRKNQIQSYERIEQSTMPSYDQSLSESELDDLVAYLFSLRREGN</sequence>
<dbReference type="PROSITE" id="PS51007">
    <property type="entry name" value="CYTC"/>
    <property type="match status" value="2"/>
</dbReference>
<keyword evidence="2" id="KW-0349">Heme</keyword>
<dbReference type="PANTHER" id="PTHR33546">
    <property type="entry name" value="LARGE, MULTIFUNCTIONAL SECRETED PROTEIN-RELATED"/>
    <property type="match status" value="1"/>
</dbReference>
<dbReference type="EMBL" id="UINC01001749">
    <property type="protein sequence ID" value="SUZ88028.1"/>
    <property type="molecule type" value="Genomic_DNA"/>
</dbReference>
<keyword evidence="3" id="KW-0479">Metal-binding</keyword>
<dbReference type="InterPro" id="IPR009056">
    <property type="entry name" value="Cyt_c-like_dom"/>
</dbReference>
<dbReference type="NCBIfam" id="TIGR02603">
    <property type="entry name" value="CxxCH_TIGR02603"/>
    <property type="match status" value="1"/>
</dbReference>
<evidence type="ECO:0000259" key="6">
    <source>
        <dbReference type="PROSITE" id="PS51007"/>
    </source>
</evidence>
<organism evidence="7">
    <name type="scientific">marine metagenome</name>
    <dbReference type="NCBI Taxonomy" id="408172"/>
    <lineage>
        <taxon>unclassified sequences</taxon>
        <taxon>metagenomes</taxon>
        <taxon>ecological metagenomes</taxon>
    </lineage>
</organism>
<evidence type="ECO:0000256" key="5">
    <source>
        <dbReference type="ARBA" id="ARBA00023004"/>
    </source>
</evidence>
<dbReference type="InterPro" id="IPR013427">
    <property type="entry name" value="Haem-bd_dom_put"/>
</dbReference>